<evidence type="ECO:0000256" key="5">
    <source>
        <dbReference type="ARBA" id="ARBA00023002"/>
    </source>
</evidence>
<evidence type="ECO:0000256" key="3">
    <source>
        <dbReference type="ARBA" id="ARBA00022630"/>
    </source>
</evidence>
<dbReference type="FunFam" id="3.50.50.60:FF:001076">
    <property type="entry name" value="Uncharacterized protein"/>
    <property type="match status" value="1"/>
</dbReference>
<evidence type="ECO:0000256" key="4">
    <source>
        <dbReference type="ARBA" id="ARBA00022827"/>
    </source>
</evidence>
<dbReference type="SUPFAM" id="SSF54373">
    <property type="entry name" value="FAD-linked reductases, C-terminal domain"/>
    <property type="match status" value="1"/>
</dbReference>
<reference evidence="7" key="1">
    <citation type="submission" date="2022-01" db="EMBL/GenBank/DDBJ databases">
        <authorList>
            <person name="Braso-Vives M."/>
        </authorList>
    </citation>
    <scope>NUCLEOTIDE SEQUENCE</scope>
</reference>
<dbReference type="Gene3D" id="3.50.50.60">
    <property type="entry name" value="FAD/NAD(P)-binding domain"/>
    <property type="match status" value="2"/>
</dbReference>
<evidence type="ECO:0000313" key="7">
    <source>
        <dbReference type="EMBL" id="CAH1265569.1"/>
    </source>
</evidence>
<keyword evidence="8" id="KW-1185">Reference proteome</keyword>
<gene>
    <name evidence="7" type="primary">PIPOX</name>
    <name evidence="7" type="ORF">BLAG_LOCUS19511</name>
</gene>
<keyword evidence="4" id="KW-0274">FAD</keyword>
<comment type="cofactor">
    <cofactor evidence="1">
        <name>FAD</name>
        <dbReference type="ChEBI" id="CHEBI:57692"/>
    </cofactor>
</comment>
<protein>
    <submittedName>
        <fullName evidence="7">PIPOX protein</fullName>
    </submittedName>
</protein>
<dbReference type="GO" id="GO:0008115">
    <property type="term" value="F:sarcosine oxidase activity"/>
    <property type="evidence" value="ECO:0007669"/>
    <property type="project" value="TreeGrafter"/>
</dbReference>
<dbReference type="AlphaFoldDB" id="A0A8J9ZXV5"/>
<dbReference type="EMBL" id="OV696690">
    <property type="protein sequence ID" value="CAH1265569.1"/>
    <property type="molecule type" value="Genomic_DNA"/>
</dbReference>
<evidence type="ECO:0000256" key="1">
    <source>
        <dbReference type="ARBA" id="ARBA00001974"/>
    </source>
</evidence>
<dbReference type="OrthoDB" id="424974at2759"/>
<dbReference type="PANTHER" id="PTHR10961:SF7">
    <property type="entry name" value="FAD DEPENDENT OXIDOREDUCTASE DOMAIN-CONTAINING PROTEIN"/>
    <property type="match status" value="1"/>
</dbReference>
<proteinExistence type="inferred from homology"/>
<dbReference type="InterPro" id="IPR036188">
    <property type="entry name" value="FAD/NAD-bd_sf"/>
</dbReference>
<evidence type="ECO:0000256" key="2">
    <source>
        <dbReference type="ARBA" id="ARBA00010989"/>
    </source>
</evidence>
<accession>A0A8J9ZXV5</accession>
<keyword evidence="3" id="KW-0285">Flavoprotein</keyword>
<dbReference type="GO" id="GO:0050660">
    <property type="term" value="F:flavin adenine dinucleotide binding"/>
    <property type="evidence" value="ECO:0007669"/>
    <property type="project" value="InterPro"/>
</dbReference>
<sequence>MASVPYYDHIVVGCGGVGSAALYWLSRRAGKGVLGLEQFKLGHDNGGSQDHSRIIWEEVEKESGLKLLYKTGGLDFTLKGPLEEVMEDYAKAMDSQGIPYERQDGPEIHRRFPQFEVGPETVGLYQPDGGLVDAARGNAAHIQLARAHGATVMDECAVLGIERLKSGLILVRTEKGEFRCRRVVVCAGAWVNDVLRYVGTKIPISVSQEQVTYFATPNINEFTKDRFPIWLYFAPDYILYGLPIHGNTGSKIGIDYGRTHVTPGTRTYTPDPVREKASIEFLQKYIPRVGADIMTSVFRGLVRYVELTDLICVQSLGPVLYTKTCLYTVTMDRNFVLDTLDAKGWPEIIVCCGAGHAYKFAGLLGKILSQLAIDGRTQHPIDDFTFNRPAVTDPNFKLDFYLGGNKEDTLKAKL</sequence>
<dbReference type="Gene3D" id="3.30.9.10">
    <property type="entry name" value="D-Amino Acid Oxidase, subunit A, domain 2"/>
    <property type="match status" value="1"/>
</dbReference>
<dbReference type="Pfam" id="PF01266">
    <property type="entry name" value="DAO"/>
    <property type="match status" value="1"/>
</dbReference>
<feature type="domain" description="FAD dependent oxidoreductase" evidence="6">
    <location>
        <begin position="52"/>
        <end position="371"/>
    </location>
</feature>
<dbReference type="Proteomes" id="UP000838412">
    <property type="component" value="Chromosome 5"/>
</dbReference>
<dbReference type="SUPFAM" id="SSF51905">
    <property type="entry name" value="FAD/NAD(P)-binding domain"/>
    <property type="match status" value="1"/>
</dbReference>
<evidence type="ECO:0000313" key="8">
    <source>
        <dbReference type="Proteomes" id="UP000838412"/>
    </source>
</evidence>
<organism evidence="7 8">
    <name type="scientific">Branchiostoma lanceolatum</name>
    <name type="common">Common lancelet</name>
    <name type="synonym">Amphioxus lanceolatum</name>
    <dbReference type="NCBI Taxonomy" id="7740"/>
    <lineage>
        <taxon>Eukaryota</taxon>
        <taxon>Metazoa</taxon>
        <taxon>Chordata</taxon>
        <taxon>Cephalochordata</taxon>
        <taxon>Leptocardii</taxon>
        <taxon>Amphioxiformes</taxon>
        <taxon>Branchiostomatidae</taxon>
        <taxon>Branchiostoma</taxon>
    </lineage>
</organism>
<dbReference type="PANTHER" id="PTHR10961">
    <property type="entry name" value="PEROXISOMAL SARCOSINE OXIDASE"/>
    <property type="match status" value="1"/>
</dbReference>
<name>A0A8J9ZXV5_BRALA</name>
<comment type="similarity">
    <text evidence="2">Belongs to the MSOX/MTOX family.</text>
</comment>
<evidence type="ECO:0000259" key="6">
    <source>
        <dbReference type="Pfam" id="PF01266"/>
    </source>
</evidence>
<keyword evidence="5" id="KW-0560">Oxidoreductase</keyword>
<dbReference type="InterPro" id="IPR006076">
    <property type="entry name" value="FAD-dep_OxRdtase"/>
</dbReference>
<dbReference type="InterPro" id="IPR045170">
    <property type="entry name" value="MTOX"/>
</dbReference>